<dbReference type="Pfam" id="PF00583">
    <property type="entry name" value="Acetyltransf_1"/>
    <property type="match status" value="1"/>
</dbReference>
<name>A0A6V6YWK2_9FLAO</name>
<accession>A0A6V6YWK2</accession>
<dbReference type="InterPro" id="IPR016181">
    <property type="entry name" value="Acyl_CoA_acyltransferase"/>
</dbReference>
<proteinExistence type="predicted"/>
<dbReference type="RefSeq" id="WP_180908750.1">
    <property type="nucleotide sequence ID" value="NZ_CAIJDP010000066.1"/>
</dbReference>
<feature type="domain" description="N-acetyltransferase" evidence="1">
    <location>
        <begin position="33"/>
        <end position="158"/>
    </location>
</feature>
<keyword evidence="3" id="KW-1185">Reference proteome</keyword>
<dbReference type="SUPFAM" id="SSF55729">
    <property type="entry name" value="Acyl-CoA N-acyltransferases (Nat)"/>
    <property type="match status" value="1"/>
</dbReference>
<dbReference type="AlphaFoldDB" id="A0A6V6YWK2"/>
<reference evidence="2 3" key="1">
    <citation type="submission" date="2020-06" db="EMBL/GenBank/DDBJ databases">
        <authorList>
            <person name="Criscuolo A."/>
        </authorList>
    </citation>
    <scope>NUCLEOTIDE SEQUENCE [LARGE SCALE GENOMIC DNA]</scope>
    <source>
        <strain evidence="3">CIP 111411</strain>
    </source>
</reference>
<dbReference type="InterPro" id="IPR000182">
    <property type="entry name" value="GNAT_dom"/>
</dbReference>
<evidence type="ECO:0000313" key="3">
    <source>
        <dbReference type="Proteomes" id="UP000530060"/>
    </source>
</evidence>
<dbReference type="GO" id="GO:0016747">
    <property type="term" value="F:acyltransferase activity, transferring groups other than amino-acyl groups"/>
    <property type="evidence" value="ECO:0007669"/>
    <property type="project" value="InterPro"/>
</dbReference>
<dbReference type="Proteomes" id="UP000530060">
    <property type="component" value="Unassembled WGS sequence"/>
</dbReference>
<protein>
    <recommendedName>
        <fullName evidence="1">N-acetyltransferase domain-containing protein</fullName>
    </recommendedName>
</protein>
<comment type="caution">
    <text evidence="2">The sequence shown here is derived from an EMBL/GenBank/DDBJ whole genome shotgun (WGS) entry which is preliminary data.</text>
</comment>
<evidence type="ECO:0000313" key="2">
    <source>
        <dbReference type="EMBL" id="CAD0003918.1"/>
    </source>
</evidence>
<organism evidence="2 3">
    <name type="scientific">Flavobacterium salmonis</name>
    <dbReference type="NCBI Taxonomy" id="2654844"/>
    <lineage>
        <taxon>Bacteria</taxon>
        <taxon>Pseudomonadati</taxon>
        <taxon>Bacteroidota</taxon>
        <taxon>Flavobacteriia</taxon>
        <taxon>Flavobacteriales</taxon>
        <taxon>Flavobacteriaceae</taxon>
        <taxon>Flavobacterium</taxon>
    </lineage>
</organism>
<dbReference type="EMBL" id="CAIJDP010000066">
    <property type="protein sequence ID" value="CAD0003918.1"/>
    <property type="molecule type" value="Genomic_DNA"/>
</dbReference>
<evidence type="ECO:0000259" key="1">
    <source>
        <dbReference type="Pfam" id="PF00583"/>
    </source>
</evidence>
<dbReference type="Gene3D" id="3.40.630.30">
    <property type="match status" value="1"/>
</dbReference>
<sequence>MTKINDTLTRDTSFTFKLAETQTEKNEIYNSRYEIAKEKFPYLFNTSKYGHIAKDGYDDHSFLFYCKDKAIIGSCRASPIINGKWEFSDALPEYLNFVFNDQSTLQLNRVYIDENHRNKELHALLFYNFSCWVINNTSYTRYFAICNAGLVRMYKRLGAELLLEQGFELKDRSSHNYYLVGGQIEDIINTIEHKH</sequence>
<gene>
    <name evidence="2" type="ORF">FLAT13_01943</name>
</gene>